<evidence type="ECO:0000313" key="1">
    <source>
        <dbReference type="EMBL" id="KAG8155645.1"/>
    </source>
</evidence>
<organism evidence="1 2">
    <name type="scientific">Oedothorax gibbosus</name>
    <dbReference type="NCBI Taxonomy" id="931172"/>
    <lineage>
        <taxon>Eukaryota</taxon>
        <taxon>Metazoa</taxon>
        <taxon>Ecdysozoa</taxon>
        <taxon>Arthropoda</taxon>
        <taxon>Chelicerata</taxon>
        <taxon>Arachnida</taxon>
        <taxon>Araneae</taxon>
        <taxon>Araneomorphae</taxon>
        <taxon>Entelegynae</taxon>
        <taxon>Araneoidea</taxon>
        <taxon>Linyphiidae</taxon>
        <taxon>Erigoninae</taxon>
        <taxon>Oedothorax</taxon>
    </lineage>
</organism>
<sequence length="83" mass="9650">MRRALDKGQDPNQREMMTTSYYNSAFMADNCNRQSPGTKEVFKRVTPSFRKGKHTIIPSMWARVWPRTLRALQTCYCLCLVCG</sequence>
<reference evidence="1 2" key="1">
    <citation type="journal article" date="2022" name="Nat. Ecol. Evol.">
        <title>A masculinizing supergene underlies an exaggerated male reproductive morph in a spider.</title>
        <authorList>
            <person name="Hendrickx F."/>
            <person name="De Corte Z."/>
            <person name="Sonet G."/>
            <person name="Van Belleghem S.M."/>
            <person name="Kostlbacher S."/>
            <person name="Vangestel C."/>
        </authorList>
    </citation>
    <scope>NUCLEOTIDE SEQUENCE [LARGE SCALE GENOMIC DNA]</scope>
    <source>
        <strain evidence="1">W744_W776</strain>
    </source>
</reference>
<dbReference type="EMBL" id="JAFNEN010007691">
    <property type="protein sequence ID" value="KAG8155645.1"/>
    <property type="molecule type" value="Genomic_DNA"/>
</dbReference>
<keyword evidence="2" id="KW-1185">Reference proteome</keyword>
<protein>
    <submittedName>
        <fullName evidence="1">Uncharacterized protein</fullName>
    </submittedName>
</protein>
<accession>A0AAV6TCN5</accession>
<evidence type="ECO:0000313" key="2">
    <source>
        <dbReference type="Proteomes" id="UP000827092"/>
    </source>
</evidence>
<gene>
    <name evidence="1" type="ORF">JTE90_012577</name>
</gene>
<dbReference type="Proteomes" id="UP000827092">
    <property type="component" value="Unassembled WGS sequence"/>
</dbReference>
<comment type="caution">
    <text evidence="1">The sequence shown here is derived from an EMBL/GenBank/DDBJ whole genome shotgun (WGS) entry which is preliminary data.</text>
</comment>
<proteinExistence type="predicted"/>
<name>A0AAV6TCN5_9ARAC</name>
<dbReference type="AlphaFoldDB" id="A0AAV6TCN5"/>